<evidence type="ECO:0000259" key="6">
    <source>
        <dbReference type="PROSITE" id="PS51123"/>
    </source>
</evidence>
<evidence type="ECO:0000313" key="8">
    <source>
        <dbReference type="Proteomes" id="UP000199478"/>
    </source>
</evidence>
<evidence type="ECO:0000256" key="5">
    <source>
        <dbReference type="SAM" id="SignalP"/>
    </source>
</evidence>
<comment type="subcellular location">
    <subcellularLocation>
        <location evidence="1">Membrane</location>
    </subcellularLocation>
</comment>
<dbReference type="EMBL" id="FOYP01000002">
    <property type="protein sequence ID" value="SFR55778.1"/>
    <property type="molecule type" value="Genomic_DNA"/>
</dbReference>
<evidence type="ECO:0000256" key="1">
    <source>
        <dbReference type="ARBA" id="ARBA00004370"/>
    </source>
</evidence>
<dbReference type="Gene3D" id="3.30.1330.60">
    <property type="entry name" value="OmpA-like domain"/>
    <property type="match status" value="1"/>
</dbReference>
<evidence type="ECO:0000256" key="4">
    <source>
        <dbReference type="PROSITE-ProRule" id="PRU00473"/>
    </source>
</evidence>
<dbReference type="InterPro" id="IPR006664">
    <property type="entry name" value="OMP_bac"/>
</dbReference>
<dbReference type="Gene3D" id="3.40.190.10">
    <property type="entry name" value="Periplasmic binding protein-like II"/>
    <property type="match status" value="2"/>
</dbReference>
<name>A0A1I6HN11_9RHOB</name>
<dbReference type="Pfam" id="PF12849">
    <property type="entry name" value="PBP_like_2"/>
    <property type="match status" value="1"/>
</dbReference>
<keyword evidence="2 5" id="KW-0732">Signal</keyword>
<dbReference type="SUPFAM" id="SSF53850">
    <property type="entry name" value="Periplasmic binding protein-like II"/>
    <property type="match status" value="1"/>
</dbReference>
<evidence type="ECO:0000256" key="2">
    <source>
        <dbReference type="ARBA" id="ARBA00022729"/>
    </source>
</evidence>
<feature type="chain" id="PRO_5011647978" evidence="5">
    <location>
        <begin position="31"/>
        <end position="526"/>
    </location>
</feature>
<organism evidence="7 8">
    <name type="scientific">Yoonia tamlensis</name>
    <dbReference type="NCBI Taxonomy" id="390270"/>
    <lineage>
        <taxon>Bacteria</taxon>
        <taxon>Pseudomonadati</taxon>
        <taxon>Pseudomonadota</taxon>
        <taxon>Alphaproteobacteria</taxon>
        <taxon>Rhodobacterales</taxon>
        <taxon>Paracoccaceae</taxon>
        <taxon>Yoonia</taxon>
    </lineage>
</organism>
<dbReference type="PROSITE" id="PS51257">
    <property type="entry name" value="PROKAR_LIPOPROTEIN"/>
    <property type="match status" value="1"/>
</dbReference>
<dbReference type="STRING" id="390270.SAMN04488005_2868"/>
<dbReference type="Pfam" id="PF00691">
    <property type="entry name" value="OmpA"/>
    <property type="match status" value="1"/>
</dbReference>
<dbReference type="SUPFAM" id="SSF103088">
    <property type="entry name" value="OmpA-like"/>
    <property type="match status" value="1"/>
</dbReference>
<reference evidence="8" key="1">
    <citation type="submission" date="2016-10" db="EMBL/GenBank/DDBJ databases">
        <authorList>
            <person name="Varghese N."/>
            <person name="Submissions S."/>
        </authorList>
    </citation>
    <scope>NUCLEOTIDE SEQUENCE [LARGE SCALE GENOMIC DNA]</scope>
    <source>
        <strain evidence="8">DSM 26879</strain>
    </source>
</reference>
<dbReference type="GO" id="GO:0016020">
    <property type="term" value="C:membrane"/>
    <property type="evidence" value="ECO:0007669"/>
    <property type="project" value="UniProtKB-SubCell"/>
</dbReference>
<dbReference type="AlphaFoldDB" id="A0A1I6HN11"/>
<gene>
    <name evidence="7" type="ORF">SAMN04488005_2868</name>
</gene>
<feature type="signal peptide" evidence="5">
    <location>
        <begin position="1"/>
        <end position="30"/>
    </location>
</feature>
<protein>
    <submittedName>
        <fullName evidence="7">Phosphate ABC transporter substrate-binding protein, PhoT family</fullName>
    </submittedName>
</protein>
<dbReference type="InterPro" id="IPR050811">
    <property type="entry name" value="Phosphate_ABC_transporter"/>
</dbReference>
<dbReference type="InterPro" id="IPR006665">
    <property type="entry name" value="OmpA-like"/>
</dbReference>
<dbReference type="PRINTS" id="PR01021">
    <property type="entry name" value="OMPADOMAIN"/>
</dbReference>
<accession>A0A1I6HN11</accession>
<keyword evidence="3 4" id="KW-0472">Membrane</keyword>
<evidence type="ECO:0000256" key="3">
    <source>
        <dbReference type="ARBA" id="ARBA00023136"/>
    </source>
</evidence>
<sequence>MKYISCTIQRSLLRTLVLAGTTVACTGAFADIVTLRSTDGTINLQGDLIAVVDDYYLLQTPLGDLRVATNRVRCEGASCPTTKTVEADTILTGSDTIAEGLMPLLMGGYATVQDAEATVTTTANAGEFAATLVGQQGFGDNLGTYLVSSSSATQAFASLMDNSAQIALSAREISTDEAAILAAAGAGDMTAPAQEHILALDGLVLVVNPANPVSQLSVADVARIYRGEVTNWAQVGGPNMEIAVVTSDADTATVFNAGIFEGNAPANGPSAFTATDNIEASNFVSTNTNAIAYVGFAFKRGQKPLTLISECGIGTTPDAFSVKTEEYTLFRRLFLYNRGDLADPLARDFIAYANTDAANPVISQSGFINLGVERVAMGLATPRARLVLESGTDAGEQRVANDMLGLMANSDRLSSTFRFRTGSAILDPRGRADLDRLANYLADQPQGTKITFVGFADSVGAFGPNLVLAQGRAEQVRAALEAVAGDRLGHVSFAATGFGEISPAACNTTDAGRQINRRVETWISTQ</sequence>
<dbReference type="InterPro" id="IPR024370">
    <property type="entry name" value="PBP_domain"/>
</dbReference>
<proteinExistence type="predicted"/>
<dbReference type="Proteomes" id="UP000199478">
    <property type="component" value="Unassembled WGS sequence"/>
</dbReference>
<dbReference type="InterPro" id="IPR036737">
    <property type="entry name" value="OmpA-like_sf"/>
</dbReference>
<feature type="domain" description="OmpA-like" evidence="6">
    <location>
        <begin position="406"/>
        <end position="526"/>
    </location>
</feature>
<dbReference type="CDD" id="cd07185">
    <property type="entry name" value="OmpA_C-like"/>
    <property type="match status" value="1"/>
</dbReference>
<evidence type="ECO:0000313" key="7">
    <source>
        <dbReference type="EMBL" id="SFR55778.1"/>
    </source>
</evidence>
<dbReference type="PROSITE" id="PS51123">
    <property type="entry name" value="OMPA_2"/>
    <property type="match status" value="1"/>
</dbReference>
<keyword evidence="8" id="KW-1185">Reference proteome</keyword>
<dbReference type="PANTHER" id="PTHR30570">
    <property type="entry name" value="PERIPLASMIC PHOSPHATE BINDING COMPONENT OF PHOSPHATE ABC TRANSPORTER"/>
    <property type="match status" value="1"/>
</dbReference>
<dbReference type="PANTHER" id="PTHR30570:SF1">
    <property type="entry name" value="PHOSPHATE-BINDING PROTEIN PSTS"/>
    <property type="match status" value="1"/>
</dbReference>